<protein>
    <submittedName>
        <fullName evidence="5">Oxidoreductase</fullName>
    </submittedName>
</protein>
<dbReference type="HOGENOM" id="CLU_023194_7_2_9"/>
<dbReference type="Gene3D" id="3.40.50.720">
    <property type="entry name" value="NAD(P)-binding Rossmann-like Domain"/>
    <property type="match status" value="1"/>
</dbReference>
<feature type="domain" description="Gfo/Idh/MocA-like oxidoreductase N-terminal" evidence="3">
    <location>
        <begin position="4"/>
        <end position="119"/>
    </location>
</feature>
<dbReference type="InterPro" id="IPR036291">
    <property type="entry name" value="NAD(P)-bd_dom_sf"/>
</dbReference>
<dbReference type="InterPro" id="IPR000683">
    <property type="entry name" value="Gfo/Idh/MocA-like_OxRdtase_N"/>
</dbReference>
<organism evidence="5 6">
    <name type="scientific">Paenibacillus stellifer</name>
    <dbReference type="NCBI Taxonomy" id="169760"/>
    <lineage>
        <taxon>Bacteria</taxon>
        <taxon>Bacillati</taxon>
        <taxon>Bacillota</taxon>
        <taxon>Bacilli</taxon>
        <taxon>Bacillales</taxon>
        <taxon>Paenibacillaceae</taxon>
        <taxon>Paenibacillus</taxon>
    </lineage>
</organism>
<dbReference type="Proteomes" id="UP000029507">
    <property type="component" value="Chromosome"/>
</dbReference>
<evidence type="ECO:0000256" key="1">
    <source>
        <dbReference type="ARBA" id="ARBA00010928"/>
    </source>
</evidence>
<dbReference type="PANTHER" id="PTHR22604">
    <property type="entry name" value="OXIDOREDUCTASES"/>
    <property type="match status" value="1"/>
</dbReference>
<dbReference type="PANTHER" id="PTHR22604:SF105">
    <property type="entry name" value="TRANS-1,2-DIHYDROBENZENE-1,2-DIOL DEHYDROGENASE"/>
    <property type="match status" value="1"/>
</dbReference>
<dbReference type="STRING" id="169760.PSTEL_26130"/>
<comment type="similarity">
    <text evidence="1">Belongs to the Gfo/Idh/MocA family.</text>
</comment>
<keyword evidence="2" id="KW-0560">Oxidoreductase</keyword>
<dbReference type="RefSeq" id="WP_038699625.1">
    <property type="nucleotide sequence ID" value="NZ_CP009286.1"/>
</dbReference>
<sequence>MSGIKWGLIGPGAIAQEFAQAMKETGGTLNAVSSRSLEKAKSFAEQYGAAGAYGDYRKMLRDSEIDAVYISTPHSNHYEYIIESLRQGKHVLAEKAITVNIGQLREIASLAKANGLVVAEAMTIYHMPLYAKLRQIVEEGEIGPLKMIQVSFGSHKEYDVNNRFFSKELAGGALLDIGTYALSFARFFLSRQPNEVLTTYKPFETGVDEQSGILLKNSADELAVISLTMRAKMPKRGIVAGENGFITVDNFPRASQAVVQYPDGTQDMILAGDTALALQYEIRDMEEAIRTGRTDTLGLSLDVMEIMSRVREQWGLSYPFE</sequence>
<dbReference type="GO" id="GO:0016491">
    <property type="term" value="F:oxidoreductase activity"/>
    <property type="evidence" value="ECO:0007669"/>
    <property type="project" value="UniProtKB-KW"/>
</dbReference>
<gene>
    <name evidence="5" type="ORF">PSTEL_26130</name>
</gene>
<dbReference type="OrthoDB" id="9815825at2"/>
<dbReference type="EMBL" id="CP009286">
    <property type="protein sequence ID" value="AIQ66077.1"/>
    <property type="molecule type" value="Genomic_DNA"/>
</dbReference>
<dbReference type="InterPro" id="IPR050984">
    <property type="entry name" value="Gfo/Idh/MocA_domain"/>
</dbReference>
<dbReference type="InterPro" id="IPR055170">
    <property type="entry name" value="GFO_IDH_MocA-like_dom"/>
</dbReference>
<dbReference type="SUPFAM" id="SSF55347">
    <property type="entry name" value="Glyceraldehyde-3-phosphate dehydrogenase-like, C-terminal domain"/>
    <property type="match status" value="1"/>
</dbReference>
<dbReference type="Pfam" id="PF01408">
    <property type="entry name" value="GFO_IDH_MocA"/>
    <property type="match status" value="1"/>
</dbReference>
<feature type="domain" description="GFO/IDH/MocA-like oxidoreductase" evidence="4">
    <location>
        <begin position="130"/>
        <end position="246"/>
    </location>
</feature>
<evidence type="ECO:0000259" key="3">
    <source>
        <dbReference type="Pfam" id="PF01408"/>
    </source>
</evidence>
<accession>A0A089LYT5</accession>
<name>A0A089LYT5_9BACL</name>
<dbReference type="GO" id="GO:0000166">
    <property type="term" value="F:nucleotide binding"/>
    <property type="evidence" value="ECO:0007669"/>
    <property type="project" value="InterPro"/>
</dbReference>
<dbReference type="Pfam" id="PF22725">
    <property type="entry name" value="GFO_IDH_MocA_C3"/>
    <property type="match status" value="1"/>
</dbReference>
<evidence type="ECO:0000313" key="5">
    <source>
        <dbReference type="EMBL" id="AIQ66077.1"/>
    </source>
</evidence>
<proteinExistence type="inferred from homology"/>
<evidence type="ECO:0000313" key="6">
    <source>
        <dbReference type="Proteomes" id="UP000029507"/>
    </source>
</evidence>
<dbReference type="AlphaFoldDB" id="A0A089LYT5"/>
<keyword evidence="6" id="KW-1185">Reference proteome</keyword>
<evidence type="ECO:0000259" key="4">
    <source>
        <dbReference type="Pfam" id="PF22725"/>
    </source>
</evidence>
<evidence type="ECO:0000256" key="2">
    <source>
        <dbReference type="ARBA" id="ARBA00023002"/>
    </source>
</evidence>
<dbReference type="KEGG" id="pste:PSTEL_26130"/>
<dbReference type="Gene3D" id="3.30.360.10">
    <property type="entry name" value="Dihydrodipicolinate Reductase, domain 2"/>
    <property type="match status" value="1"/>
</dbReference>
<dbReference type="SUPFAM" id="SSF51735">
    <property type="entry name" value="NAD(P)-binding Rossmann-fold domains"/>
    <property type="match status" value="1"/>
</dbReference>
<reference evidence="5 6" key="1">
    <citation type="submission" date="2014-08" db="EMBL/GenBank/DDBJ databases">
        <title>Comparative genomics of the Paenibacillus odorifer group.</title>
        <authorList>
            <person name="den Bakker H.C."/>
            <person name="Tsai Y.-C."/>
            <person name="Martin N."/>
            <person name="Korlach J."/>
            <person name="Wiedmann M."/>
        </authorList>
    </citation>
    <scope>NUCLEOTIDE SEQUENCE [LARGE SCALE GENOMIC DNA]</scope>
    <source>
        <strain evidence="5 6">DSM 14472</strain>
    </source>
</reference>